<evidence type="ECO:0000313" key="3">
    <source>
        <dbReference type="Proteomes" id="UP000263833"/>
    </source>
</evidence>
<comment type="caution">
    <text evidence="2">The sequence shown here is derived from an EMBL/GenBank/DDBJ whole genome shotgun (WGS) entry which is preliminary data.</text>
</comment>
<dbReference type="Proteomes" id="UP000263833">
    <property type="component" value="Unassembled WGS sequence"/>
</dbReference>
<keyword evidence="1" id="KW-0812">Transmembrane</keyword>
<feature type="transmembrane region" description="Helical" evidence="1">
    <location>
        <begin position="53"/>
        <end position="70"/>
    </location>
</feature>
<organism evidence="2 3">
    <name type="scientific">Sphingorhabdus pulchriflava</name>
    <dbReference type="NCBI Taxonomy" id="2292257"/>
    <lineage>
        <taxon>Bacteria</taxon>
        <taxon>Pseudomonadati</taxon>
        <taxon>Pseudomonadota</taxon>
        <taxon>Alphaproteobacteria</taxon>
        <taxon>Sphingomonadales</taxon>
        <taxon>Sphingomonadaceae</taxon>
        <taxon>Sphingorhabdus</taxon>
    </lineage>
</organism>
<keyword evidence="3" id="KW-1185">Reference proteome</keyword>
<dbReference type="InterPro" id="IPR021730">
    <property type="entry name" value="YdbH"/>
</dbReference>
<accession>A0A371BIC1</accession>
<protein>
    <submittedName>
        <fullName evidence="2">Uncharacterized protein</fullName>
    </submittedName>
</protein>
<dbReference type="OrthoDB" id="7597031at2"/>
<name>A0A371BIC1_9SPHN</name>
<keyword evidence="1" id="KW-0472">Membrane</keyword>
<evidence type="ECO:0000313" key="2">
    <source>
        <dbReference type="EMBL" id="RDV07329.1"/>
    </source>
</evidence>
<reference evidence="3" key="1">
    <citation type="submission" date="2018-08" db="EMBL/GenBank/DDBJ databases">
        <authorList>
            <person name="Kim S.-J."/>
            <person name="Jung G.-Y."/>
        </authorList>
    </citation>
    <scope>NUCLEOTIDE SEQUENCE [LARGE SCALE GENOMIC DNA]</scope>
    <source>
        <strain evidence="3">GY_G</strain>
    </source>
</reference>
<keyword evidence="1" id="KW-1133">Transmembrane helix</keyword>
<gene>
    <name evidence="2" type="ORF">DXH95_08215</name>
</gene>
<evidence type="ECO:0000256" key="1">
    <source>
        <dbReference type="SAM" id="Phobius"/>
    </source>
</evidence>
<sequence length="1072" mass="115589">MPCAIACSAILRISQDIWWKWKLQANKLCRICVAMEEELPEAPPARRWTKRRIFGAMFVLLVLLLAFAWWKRVDIADSYVRDYLEKNDVRATYEIEDIGFRAQRIRNVIVGDPANPDLTAKIVDIELSIGFGQPALREIRADGVRLKGRFSNGKLYLGELDKMRDMESKEPVSLPDLNVRLTDAVLSLVTPWGGLGVAAQGSGNLRNRFDGKLVARSRQMAGSGCLAQSIRYDGAVRIRNVRPEFIGPLAATSVKCDTQKLALDAPEVNGKFQFTESFDRWIGDVALKARSARSDKRRVDAILGKLSFNGSQQRTEYKLALSNAALRMPELAAQNLAADAEGSFSFSDTGIAVTARGDTKLSGVSLPQSILPSMEQLVRGTKSTPVGPVVARLDPALRRAIRSFDGTANFDVAIAPGGNKVAVDRLFVRSDSGVILRQQAPFAFADGRLGSPVALTMTGGDLPTGQVSLRQQGAGWAGTLNLQPYSAPGGTISIPTLAFEGGGRRPWRFNGQATITGPLLGGVVTGLNLPIDGLVSGSAFTMNATCTNVRYGGLTTGSLRLPAGTLRACPQRGSILSVANGETRFALTIPTLSIDGALGTSALKASGSRISFDLDNGFGADDIAIDLGRARMQSRFTIKRLDGKMEGPGVFGTMSGGAGQIGEVPLLISEAAGNWRWQGDVLGLDSSLFISDAEQVDRFNPLKVPDMQVTLTNNVISAIGNLLEPDTGIKVADVQILHNLDSSVGNALLSVDDLAFNDRLQPEKITPLTLGVIANVKGRLAGDGRIEWDGEAVRSTGHFTVRKTDLAAAFGPVEGLETELKFTDLLGMVTEPGQIARVKTVNPGVPALDGVIRYQLLPDQKVRIEEGRWPFFGGELILEPTILDFDEAAERNLTFRLIGLDAEKFLAGYDLQNLQVEGVFDGTLPMVFNQEGGRIVGGSLVSRTGGGQLSYLGELTYEDMGVFANFAFQALRSIRFTEMRMGVEGKLDGEIITDVSFEGLQQGSLAQQNFITKQLAKVPIKFNVRIEAEFLQLIGSIRGLYDADYALQQGKTLIDGQKDPVPGEGPPSGGKR</sequence>
<dbReference type="Pfam" id="PF11739">
    <property type="entry name" value="YdbH-like"/>
    <property type="match status" value="1"/>
</dbReference>
<dbReference type="EMBL" id="QRGP01000001">
    <property type="protein sequence ID" value="RDV07329.1"/>
    <property type="molecule type" value="Genomic_DNA"/>
</dbReference>
<proteinExistence type="predicted"/>
<dbReference type="AlphaFoldDB" id="A0A371BIC1"/>